<accession>A0A0E0IXH3</accession>
<feature type="region of interest" description="Disordered" evidence="1">
    <location>
        <begin position="19"/>
        <end position="74"/>
    </location>
</feature>
<evidence type="ECO:0000313" key="3">
    <source>
        <dbReference type="Proteomes" id="UP000006591"/>
    </source>
</evidence>
<dbReference type="Gramene" id="ONIVA11G01340.1">
    <property type="protein sequence ID" value="ONIVA11G01340.1"/>
    <property type="gene ID" value="ONIVA11G01340"/>
</dbReference>
<evidence type="ECO:0000256" key="1">
    <source>
        <dbReference type="SAM" id="MobiDB-lite"/>
    </source>
</evidence>
<reference evidence="2" key="1">
    <citation type="submission" date="2015-04" db="UniProtKB">
        <authorList>
            <consortium name="EnsemblPlants"/>
        </authorList>
    </citation>
    <scope>IDENTIFICATION</scope>
    <source>
        <strain evidence="2">SL10</strain>
    </source>
</reference>
<dbReference type="Proteomes" id="UP000006591">
    <property type="component" value="Chromosome 11"/>
</dbReference>
<dbReference type="HOGENOM" id="CLU_2691982_0_0_1"/>
<sequence>MALSLGRSVPHALALTLDSRGGRFSASENGAEPRKLNAARPGTEDGLSRGGRVLPQHSHWLGGGLGDQRQRKWC</sequence>
<evidence type="ECO:0000313" key="2">
    <source>
        <dbReference type="EnsemblPlants" id="ONIVA11G01340.1"/>
    </source>
</evidence>
<proteinExistence type="predicted"/>
<dbReference type="AlphaFoldDB" id="A0A0E0IXH3"/>
<reference evidence="2" key="2">
    <citation type="submission" date="2018-04" db="EMBL/GenBank/DDBJ databases">
        <title>OnivRS2 (Oryza nivara Reference Sequence Version 2).</title>
        <authorList>
            <person name="Zhang J."/>
            <person name="Kudrna D."/>
            <person name="Lee S."/>
            <person name="Talag J."/>
            <person name="Rajasekar S."/>
            <person name="Welchert J."/>
            <person name="Hsing Y.-I."/>
            <person name="Wing R.A."/>
        </authorList>
    </citation>
    <scope>NUCLEOTIDE SEQUENCE [LARGE SCALE GENOMIC DNA]</scope>
    <source>
        <strain evidence="2">SL10</strain>
    </source>
</reference>
<dbReference type="EnsemblPlants" id="ONIVA11G01340.1">
    <property type="protein sequence ID" value="ONIVA11G01340.1"/>
    <property type="gene ID" value="ONIVA11G01340"/>
</dbReference>
<organism evidence="2">
    <name type="scientific">Oryza nivara</name>
    <name type="common">Indian wild rice</name>
    <name type="synonym">Oryza sativa f. spontanea</name>
    <dbReference type="NCBI Taxonomy" id="4536"/>
    <lineage>
        <taxon>Eukaryota</taxon>
        <taxon>Viridiplantae</taxon>
        <taxon>Streptophyta</taxon>
        <taxon>Embryophyta</taxon>
        <taxon>Tracheophyta</taxon>
        <taxon>Spermatophyta</taxon>
        <taxon>Magnoliopsida</taxon>
        <taxon>Liliopsida</taxon>
        <taxon>Poales</taxon>
        <taxon>Poaceae</taxon>
        <taxon>BOP clade</taxon>
        <taxon>Oryzoideae</taxon>
        <taxon>Oryzeae</taxon>
        <taxon>Oryzinae</taxon>
        <taxon>Oryza</taxon>
    </lineage>
</organism>
<protein>
    <submittedName>
        <fullName evidence="2">Uncharacterized protein</fullName>
    </submittedName>
</protein>
<name>A0A0E0IXH3_ORYNI</name>
<keyword evidence="3" id="KW-1185">Reference proteome</keyword>